<sequence length="508" mass="58933">MLKIKEITKYFCRYKHGKTHWSVIEKKIFTKDRALENFDDFYGNVYGIRWKSMRIALLCKQKYIAMVNNFGEEEKVSNILEEDGATNIRILYDVTKRSMKDDSGRFYIDENYANNAFNGESKMENIVEKKRSQEIKQIYADKDHASDVKFSNDDDEEDSDQESDEEKEEKIYNIEHKKALETSFREDIAIDHSRIIDPEFTQGALYEYVPATKIKGLEDFVPESDHYRYYSNVADFPLKIEMETEFSIPQNLQLYSYEMGNISDFRLPFKTITGVSSHFLMNGSSILPPLVLNIKPGDVIFDACSAPGGKSLLLLQTHMPKLLVANDLMESRANKVRKLMQQYIYDFKSSWKNHRCIIREEDARITSEYAAYDKVMVDVPCTTDRHAVNENDNNIFKPTRIKERLRLPELQSTILSNCIRLLKPGGDLVYSTCSLSPIQNDGVVHMALSNVFKEHGITVTIKDLSLVMRPFQSVFKFEHPRGLKYGQMVLPYLPANFGPMYFCKMTRN</sequence>
<dbReference type="InterPro" id="IPR023267">
    <property type="entry name" value="RCMT"/>
</dbReference>
<dbReference type="OrthoDB" id="8020218at2759"/>
<evidence type="ECO:0000256" key="7">
    <source>
        <dbReference type="ARBA" id="ARBA00022946"/>
    </source>
</evidence>
<keyword evidence="5 11" id="KW-0949">S-adenosyl-L-methionine</keyword>
<keyword evidence="3 11" id="KW-0489">Methyltransferase</keyword>
<comment type="subcellular location">
    <subcellularLocation>
        <location evidence="1">Mitochondrion</location>
    </subcellularLocation>
</comment>
<evidence type="ECO:0000256" key="8">
    <source>
        <dbReference type="ARBA" id="ARBA00023128"/>
    </source>
</evidence>
<proteinExistence type="inferred from homology"/>
<feature type="binding site" evidence="11">
    <location>
        <position position="362"/>
    </location>
    <ligand>
        <name>S-adenosyl-L-methionine</name>
        <dbReference type="ChEBI" id="CHEBI:59789"/>
    </ligand>
</feature>
<comment type="caution">
    <text evidence="14">The sequence shown here is derived from an EMBL/GenBank/DDBJ whole genome shotgun (WGS) entry which is preliminary data.</text>
</comment>
<keyword evidence="8" id="KW-0496">Mitochondrion</keyword>
<evidence type="ECO:0000256" key="5">
    <source>
        <dbReference type="ARBA" id="ARBA00022691"/>
    </source>
</evidence>
<evidence type="ECO:0000256" key="9">
    <source>
        <dbReference type="ARBA" id="ARBA00042050"/>
    </source>
</evidence>
<dbReference type="EMBL" id="JADBJN010000001">
    <property type="protein sequence ID" value="KAG5680188.1"/>
    <property type="molecule type" value="Genomic_DNA"/>
</dbReference>
<keyword evidence="2" id="KW-0698">rRNA processing</keyword>
<dbReference type="CDD" id="cd02440">
    <property type="entry name" value="AdoMet_MTases"/>
    <property type="match status" value="1"/>
</dbReference>
<feature type="domain" description="SAM-dependent MTase RsmB/NOP-type" evidence="13">
    <location>
        <begin position="200"/>
        <end position="508"/>
    </location>
</feature>
<dbReference type="GO" id="GO:0008173">
    <property type="term" value="F:RNA methyltransferase activity"/>
    <property type="evidence" value="ECO:0007669"/>
    <property type="project" value="InterPro"/>
</dbReference>
<keyword evidence="15" id="KW-1185">Reference proteome</keyword>
<dbReference type="FunFam" id="3.40.50.150:FF:000055">
    <property type="entry name" value="5-methylcytosine rRNA methyltransferase NSUN4"/>
    <property type="match status" value="1"/>
</dbReference>
<feature type="region of interest" description="Disordered" evidence="12">
    <location>
        <begin position="146"/>
        <end position="168"/>
    </location>
</feature>
<evidence type="ECO:0000313" key="14">
    <source>
        <dbReference type="EMBL" id="KAG5680188.1"/>
    </source>
</evidence>
<feature type="active site" description="Nucleophile" evidence="11">
    <location>
        <position position="433"/>
    </location>
</feature>
<gene>
    <name evidence="14" type="ORF">PVAND_009713</name>
</gene>
<dbReference type="GO" id="GO:0003723">
    <property type="term" value="F:RNA binding"/>
    <property type="evidence" value="ECO:0007669"/>
    <property type="project" value="UniProtKB-UniRule"/>
</dbReference>
<dbReference type="Pfam" id="PF01189">
    <property type="entry name" value="Methyltr_RsmB-F"/>
    <property type="match status" value="1"/>
</dbReference>
<feature type="binding site" evidence="11">
    <location>
        <begin position="304"/>
        <end position="310"/>
    </location>
    <ligand>
        <name>S-adenosyl-L-methionine</name>
        <dbReference type="ChEBI" id="CHEBI:59789"/>
    </ligand>
</feature>
<dbReference type="AlphaFoldDB" id="A0A9J6CDL0"/>
<evidence type="ECO:0000313" key="15">
    <source>
        <dbReference type="Proteomes" id="UP001107558"/>
    </source>
</evidence>
<keyword evidence="6 11" id="KW-0694">RNA-binding</keyword>
<keyword evidence="4 11" id="KW-0808">Transferase</keyword>
<dbReference type="GO" id="GO:0031167">
    <property type="term" value="P:rRNA methylation"/>
    <property type="evidence" value="ECO:0007669"/>
    <property type="project" value="TreeGrafter"/>
</dbReference>
<evidence type="ECO:0000259" key="13">
    <source>
        <dbReference type="PROSITE" id="PS51686"/>
    </source>
</evidence>
<accession>A0A9J6CDL0</accession>
<dbReference type="PROSITE" id="PS51686">
    <property type="entry name" value="SAM_MT_RSMB_NOP"/>
    <property type="match status" value="1"/>
</dbReference>
<protein>
    <recommendedName>
        <fullName evidence="9">NOL1/NOP2/Sun domain family member 4</fullName>
    </recommendedName>
</protein>
<dbReference type="Gene3D" id="6.20.240.40">
    <property type="match status" value="1"/>
</dbReference>
<evidence type="ECO:0000256" key="10">
    <source>
        <dbReference type="ARBA" id="ARBA00049302"/>
    </source>
</evidence>
<evidence type="ECO:0000256" key="1">
    <source>
        <dbReference type="ARBA" id="ARBA00004173"/>
    </source>
</evidence>
<name>A0A9J6CDL0_POLVA</name>
<evidence type="ECO:0000256" key="3">
    <source>
        <dbReference type="ARBA" id="ARBA00022603"/>
    </source>
</evidence>
<evidence type="ECO:0000256" key="12">
    <source>
        <dbReference type="SAM" id="MobiDB-lite"/>
    </source>
</evidence>
<feature type="binding site" evidence="11">
    <location>
        <position position="378"/>
    </location>
    <ligand>
        <name>S-adenosyl-L-methionine</name>
        <dbReference type="ChEBI" id="CHEBI:59789"/>
    </ligand>
</feature>
<reference evidence="14" key="1">
    <citation type="submission" date="2021-03" db="EMBL/GenBank/DDBJ databases">
        <title>Chromosome level genome of the anhydrobiotic midge Polypedilum vanderplanki.</title>
        <authorList>
            <person name="Yoshida Y."/>
            <person name="Kikawada T."/>
            <person name="Gusev O."/>
        </authorList>
    </citation>
    <scope>NUCLEOTIDE SEQUENCE</scope>
    <source>
        <strain evidence="14">NIAS01</strain>
        <tissue evidence="14">Whole body or cell culture</tissue>
    </source>
</reference>
<dbReference type="PANTHER" id="PTHR22808">
    <property type="entry name" value="NCL1 YEAST -RELATED NOL1/NOP2/FMU SUN DOMAIN-CONTAINING"/>
    <property type="match status" value="1"/>
</dbReference>
<comment type="catalytic activity">
    <reaction evidence="10">
        <text>a cytidine in rRNA + S-adenosyl-L-methionine = a 5-methylcytidine in rRNA + S-adenosyl-L-homocysteine + H(+)</text>
        <dbReference type="Rhea" id="RHEA:61484"/>
        <dbReference type="Rhea" id="RHEA-COMP:15836"/>
        <dbReference type="Rhea" id="RHEA-COMP:15837"/>
        <dbReference type="ChEBI" id="CHEBI:15378"/>
        <dbReference type="ChEBI" id="CHEBI:57856"/>
        <dbReference type="ChEBI" id="CHEBI:59789"/>
        <dbReference type="ChEBI" id="CHEBI:74483"/>
        <dbReference type="ChEBI" id="CHEBI:82748"/>
    </reaction>
</comment>
<evidence type="ECO:0000256" key="6">
    <source>
        <dbReference type="ARBA" id="ARBA00022884"/>
    </source>
</evidence>
<dbReference type="Proteomes" id="UP001107558">
    <property type="component" value="Chromosome 1"/>
</dbReference>
<dbReference type="PANTHER" id="PTHR22808:SF3">
    <property type="entry name" value="5-METHYLCYTOSINE RRNA METHYLTRANSFERASE NSUN4"/>
    <property type="match status" value="1"/>
</dbReference>
<dbReference type="GO" id="GO:0005762">
    <property type="term" value="C:mitochondrial large ribosomal subunit"/>
    <property type="evidence" value="ECO:0007669"/>
    <property type="project" value="TreeGrafter"/>
</dbReference>
<dbReference type="InterPro" id="IPR049560">
    <property type="entry name" value="MeTrfase_RsmB-F_NOP2_cat"/>
</dbReference>
<organism evidence="14 15">
    <name type="scientific">Polypedilum vanderplanki</name>
    <name type="common">Sleeping chironomid midge</name>
    <dbReference type="NCBI Taxonomy" id="319348"/>
    <lineage>
        <taxon>Eukaryota</taxon>
        <taxon>Metazoa</taxon>
        <taxon>Ecdysozoa</taxon>
        <taxon>Arthropoda</taxon>
        <taxon>Hexapoda</taxon>
        <taxon>Insecta</taxon>
        <taxon>Pterygota</taxon>
        <taxon>Neoptera</taxon>
        <taxon>Endopterygota</taxon>
        <taxon>Diptera</taxon>
        <taxon>Nematocera</taxon>
        <taxon>Chironomoidea</taxon>
        <taxon>Chironomidae</taxon>
        <taxon>Chironominae</taxon>
        <taxon>Polypedilum</taxon>
        <taxon>Polypedilum</taxon>
    </lineage>
</organism>
<dbReference type="PRINTS" id="PR02008">
    <property type="entry name" value="RCMTFAMILY"/>
</dbReference>
<dbReference type="SUPFAM" id="SSF53335">
    <property type="entry name" value="S-adenosyl-L-methionine-dependent methyltransferases"/>
    <property type="match status" value="1"/>
</dbReference>
<evidence type="ECO:0000256" key="2">
    <source>
        <dbReference type="ARBA" id="ARBA00022552"/>
    </source>
</evidence>
<evidence type="ECO:0000256" key="4">
    <source>
        <dbReference type="ARBA" id="ARBA00022679"/>
    </source>
</evidence>
<dbReference type="InterPro" id="IPR029063">
    <property type="entry name" value="SAM-dependent_MTases_sf"/>
</dbReference>
<comment type="similarity">
    <text evidence="11">Belongs to the class I-like SAM-binding methyltransferase superfamily. RsmB/NOP family.</text>
</comment>
<keyword evidence="7" id="KW-0809">Transit peptide</keyword>
<dbReference type="InterPro" id="IPR001678">
    <property type="entry name" value="MeTrfase_RsmB-F_NOP2_dom"/>
</dbReference>
<evidence type="ECO:0000256" key="11">
    <source>
        <dbReference type="PROSITE-ProRule" id="PRU01023"/>
    </source>
</evidence>
<feature type="compositionally biased region" description="Acidic residues" evidence="12">
    <location>
        <begin position="153"/>
        <end position="167"/>
    </location>
</feature>
<dbReference type="Gene3D" id="3.40.50.150">
    <property type="entry name" value="Vaccinia Virus protein VP39"/>
    <property type="match status" value="1"/>
</dbReference>
<feature type="binding site" evidence="11">
    <location>
        <position position="327"/>
    </location>
    <ligand>
        <name>S-adenosyl-L-methionine</name>
        <dbReference type="ChEBI" id="CHEBI:59789"/>
    </ligand>
</feature>